<organism evidence="1 2">
    <name type="scientific">Bradyrhizobium lablabi</name>
    <dbReference type="NCBI Taxonomy" id="722472"/>
    <lineage>
        <taxon>Bacteria</taxon>
        <taxon>Pseudomonadati</taxon>
        <taxon>Pseudomonadota</taxon>
        <taxon>Alphaproteobacteria</taxon>
        <taxon>Hyphomicrobiales</taxon>
        <taxon>Nitrobacteraceae</taxon>
        <taxon>Bradyrhizobium</taxon>
    </lineage>
</organism>
<evidence type="ECO:0000313" key="2">
    <source>
        <dbReference type="Proteomes" id="UP000183208"/>
    </source>
</evidence>
<dbReference type="EMBL" id="FNTI01000001">
    <property type="protein sequence ID" value="SEE19424.1"/>
    <property type="molecule type" value="Genomic_DNA"/>
</dbReference>
<dbReference type="AlphaFoldDB" id="A0A1M7GGI5"/>
<name>A0A1M7GGI5_9BRAD</name>
<evidence type="ECO:0000313" key="1">
    <source>
        <dbReference type="EMBL" id="SEE19424.1"/>
    </source>
</evidence>
<sequence>MTAGLHCHKTFVRLIASGYLLTGFDLDKRLDPVFPPRSLAMRYAGCGSLTIRHYDHALQG</sequence>
<accession>A0A1M7GGI5</accession>
<protein>
    <submittedName>
        <fullName evidence="1">Uncharacterized protein</fullName>
    </submittedName>
</protein>
<dbReference type="Proteomes" id="UP000183208">
    <property type="component" value="Unassembled WGS sequence"/>
</dbReference>
<gene>
    <name evidence="1" type="ORF">SAMN05444171_6600</name>
</gene>
<proteinExistence type="predicted"/>
<reference evidence="1 2" key="1">
    <citation type="submission" date="2016-10" db="EMBL/GenBank/DDBJ databases">
        <authorList>
            <person name="de Groot N.N."/>
        </authorList>
    </citation>
    <scope>NUCLEOTIDE SEQUENCE [LARGE SCALE GENOMIC DNA]</scope>
    <source>
        <strain evidence="1 2">GAS522</strain>
    </source>
</reference>